<organism evidence="6 7">
    <name type="scientific">Lichenibacterium minor</name>
    <dbReference type="NCBI Taxonomy" id="2316528"/>
    <lineage>
        <taxon>Bacteria</taxon>
        <taxon>Pseudomonadati</taxon>
        <taxon>Pseudomonadota</taxon>
        <taxon>Alphaproteobacteria</taxon>
        <taxon>Hyphomicrobiales</taxon>
        <taxon>Lichenihabitantaceae</taxon>
        <taxon>Lichenibacterium</taxon>
    </lineage>
</organism>
<proteinExistence type="predicted"/>
<feature type="compositionally biased region" description="Basic residues" evidence="4">
    <location>
        <begin position="136"/>
        <end position="156"/>
    </location>
</feature>
<name>A0A4Q2U3N9_9HYPH</name>
<keyword evidence="3" id="KW-0067">ATP-binding</keyword>
<feature type="binding site" evidence="3">
    <location>
        <position position="523"/>
    </location>
    <ligand>
        <name>ATP</name>
        <dbReference type="ChEBI" id="CHEBI:30616"/>
    </ligand>
</feature>
<gene>
    <name evidence="6" type="ORF">D3273_15365</name>
</gene>
<dbReference type="InterPro" id="IPR000719">
    <property type="entry name" value="Prot_kinase_dom"/>
</dbReference>
<feature type="compositionally biased region" description="Basic residues" evidence="4">
    <location>
        <begin position="206"/>
        <end position="216"/>
    </location>
</feature>
<dbReference type="InterPro" id="IPR050216">
    <property type="entry name" value="LRR_domain-containing"/>
</dbReference>
<keyword evidence="3" id="KW-0547">Nucleotide-binding</keyword>
<dbReference type="PANTHER" id="PTHR48051">
    <property type="match status" value="1"/>
</dbReference>
<reference evidence="6 7" key="2">
    <citation type="submission" date="2019-02" db="EMBL/GenBank/DDBJ databases">
        <title>'Lichenibacterium ramalinii' gen. nov. sp. nov., 'Lichenibacterium minor' gen. nov. sp. nov.</title>
        <authorList>
            <person name="Pankratov T."/>
        </authorList>
    </citation>
    <scope>NUCLEOTIDE SEQUENCE [LARGE SCALE GENOMIC DNA]</scope>
    <source>
        <strain evidence="6 7">RmlP026</strain>
    </source>
</reference>
<evidence type="ECO:0000256" key="2">
    <source>
        <dbReference type="ARBA" id="ARBA00022737"/>
    </source>
</evidence>
<comment type="caution">
    <text evidence="6">The sequence shown here is derived from an EMBL/GenBank/DDBJ whole genome shotgun (WGS) entry which is preliminary data.</text>
</comment>
<dbReference type="SUPFAM" id="SSF56112">
    <property type="entry name" value="Protein kinase-like (PK-like)"/>
    <property type="match status" value="1"/>
</dbReference>
<feature type="region of interest" description="Disordered" evidence="4">
    <location>
        <begin position="20"/>
        <end position="293"/>
    </location>
</feature>
<dbReference type="InterPro" id="IPR003591">
    <property type="entry name" value="Leu-rich_rpt_typical-subtyp"/>
</dbReference>
<dbReference type="OrthoDB" id="8532199at2"/>
<feature type="compositionally biased region" description="Gly residues" evidence="4">
    <location>
        <begin position="252"/>
        <end position="264"/>
    </location>
</feature>
<dbReference type="SUPFAM" id="SSF52058">
    <property type="entry name" value="L domain-like"/>
    <property type="match status" value="1"/>
</dbReference>
<dbReference type="SMART" id="SM00369">
    <property type="entry name" value="LRR_TYP"/>
    <property type="match status" value="4"/>
</dbReference>
<accession>A0A4Q2U3N9</accession>
<dbReference type="GO" id="GO:0004672">
    <property type="term" value="F:protein kinase activity"/>
    <property type="evidence" value="ECO:0007669"/>
    <property type="project" value="InterPro"/>
</dbReference>
<evidence type="ECO:0000256" key="1">
    <source>
        <dbReference type="ARBA" id="ARBA00022614"/>
    </source>
</evidence>
<keyword evidence="2" id="KW-0677">Repeat</keyword>
<keyword evidence="7" id="KW-1185">Reference proteome</keyword>
<dbReference type="InterPro" id="IPR011009">
    <property type="entry name" value="Kinase-like_dom_sf"/>
</dbReference>
<feature type="compositionally biased region" description="Basic residues" evidence="4">
    <location>
        <begin position="276"/>
        <end position="287"/>
    </location>
</feature>
<dbReference type="PANTHER" id="PTHR48051:SF1">
    <property type="entry name" value="RAS SUPPRESSOR PROTEIN 1"/>
    <property type="match status" value="1"/>
</dbReference>
<keyword evidence="1" id="KW-0433">Leucine-rich repeat</keyword>
<dbReference type="Gene3D" id="3.80.10.10">
    <property type="entry name" value="Ribonuclease Inhibitor"/>
    <property type="match status" value="1"/>
</dbReference>
<dbReference type="Proteomes" id="UP000290759">
    <property type="component" value="Unassembled WGS sequence"/>
</dbReference>
<evidence type="ECO:0000256" key="4">
    <source>
        <dbReference type="SAM" id="MobiDB-lite"/>
    </source>
</evidence>
<protein>
    <recommendedName>
        <fullName evidence="5">Protein kinase domain-containing protein</fullName>
    </recommendedName>
</protein>
<dbReference type="InterPro" id="IPR017441">
    <property type="entry name" value="Protein_kinase_ATP_BS"/>
</dbReference>
<evidence type="ECO:0000313" key="7">
    <source>
        <dbReference type="Proteomes" id="UP000290759"/>
    </source>
</evidence>
<feature type="compositionally biased region" description="Basic and acidic residues" evidence="4">
    <location>
        <begin position="182"/>
        <end position="193"/>
    </location>
</feature>
<sequence length="718" mass="76659">MDGRPRRLHERARRLVGRGGVPLLPAGIQGRRLRDQDDLRQRRPGDRHRPLRRELSRDELERRQAAAPHGVQRHAERPHHRGQRLRGRVQRRIRGPHVALPRNRRRDAARAVLVQGRRRRAVHRHRRRGGLESRARGSRPGRAGARHHRAHPRAVLHRPDPGPEPRRRGRQCQRPRPRHDRHGSDRLGADPQRHPARGVRAGIPGPRRKHPRHRHQQGCGCQARPARGRRAGRVGAAAGGRAGADERRPGPGQHGLGPARGGGACRRAGPHDAARLRRRASGRRRPVTGRGSTLAALRRGDLAGARELRIDEPLDAFPRDVFALADTLELLDLGGTGLSALPDDMGRLSRLRALFCSGNPFARLPPALGGCAGLEQVGFRGCGMAEVPAEALPPRLRWLTLTDNAIAALPAALGERPALQKLMLAGNRLAALPPTLAGAPRLELIRLAANRFDALPPWLPELPCLAWAAWGGNPCEAGAAPPAAAAVPWAGLEIGAPLGEGASGRIHAAVWRDGGENRPVAVKLFKGAVTSDGLPEREMAACLAAGAHPHLAGALGRVVGHPGGADALVMPLLPPGWRPLAGPPSLASCSRDVYDPGLRFAPEVALRIARGIASAAAHLHARGLSHGDLYAHNVLWDGAAGEAVLSDFGAASALPPGDAGAGWARIEVRAFGILLGEVLDRCDGLAALRDLERACTAPDPRARPALADVSRALAAAGA</sequence>
<evidence type="ECO:0000256" key="3">
    <source>
        <dbReference type="PROSITE-ProRule" id="PRU10141"/>
    </source>
</evidence>
<dbReference type="Gene3D" id="1.10.510.10">
    <property type="entry name" value="Transferase(Phosphotransferase) domain 1"/>
    <property type="match status" value="1"/>
</dbReference>
<feature type="domain" description="Protein kinase" evidence="5">
    <location>
        <begin position="492"/>
        <end position="718"/>
    </location>
</feature>
<dbReference type="GO" id="GO:0005737">
    <property type="term" value="C:cytoplasm"/>
    <property type="evidence" value="ECO:0007669"/>
    <property type="project" value="TreeGrafter"/>
</dbReference>
<feature type="compositionally biased region" description="Basic and acidic residues" evidence="4">
    <location>
        <begin position="32"/>
        <end position="64"/>
    </location>
</feature>
<dbReference type="Pfam" id="PF07714">
    <property type="entry name" value="PK_Tyr_Ser-Thr"/>
    <property type="match status" value="1"/>
</dbReference>
<feature type="compositionally biased region" description="Basic residues" evidence="4">
    <location>
        <begin position="116"/>
        <end position="128"/>
    </location>
</feature>
<dbReference type="PROSITE" id="PS00107">
    <property type="entry name" value="PROTEIN_KINASE_ATP"/>
    <property type="match status" value="1"/>
</dbReference>
<dbReference type="EMBL" id="QYBB01000017">
    <property type="protein sequence ID" value="RYC31139.1"/>
    <property type="molecule type" value="Genomic_DNA"/>
</dbReference>
<evidence type="ECO:0000259" key="5">
    <source>
        <dbReference type="PROSITE" id="PS50011"/>
    </source>
</evidence>
<dbReference type="InterPro" id="IPR032675">
    <property type="entry name" value="LRR_dom_sf"/>
</dbReference>
<feature type="compositionally biased region" description="Basic residues" evidence="4">
    <location>
        <begin position="167"/>
        <end position="181"/>
    </location>
</feature>
<dbReference type="GO" id="GO:0005524">
    <property type="term" value="F:ATP binding"/>
    <property type="evidence" value="ECO:0007669"/>
    <property type="project" value="UniProtKB-UniRule"/>
</dbReference>
<dbReference type="InterPro" id="IPR001245">
    <property type="entry name" value="Ser-Thr/Tyr_kinase_cat_dom"/>
</dbReference>
<feature type="compositionally biased region" description="Basic residues" evidence="4">
    <location>
        <begin position="76"/>
        <end position="95"/>
    </location>
</feature>
<evidence type="ECO:0000313" key="6">
    <source>
        <dbReference type="EMBL" id="RYC31139.1"/>
    </source>
</evidence>
<feature type="compositionally biased region" description="Basic and acidic residues" evidence="4">
    <location>
        <begin position="157"/>
        <end position="166"/>
    </location>
</feature>
<dbReference type="AlphaFoldDB" id="A0A4Q2U3N9"/>
<reference evidence="6 7" key="1">
    <citation type="submission" date="2018-12" db="EMBL/GenBank/DDBJ databases">
        <authorList>
            <person name="Grouzdev D.S."/>
            <person name="Krutkina M.S."/>
        </authorList>
    </citation>
    <scope>NUCLEOTIDE SEQUENCE [LARGE SCALE GENOMIC DNA]</scope>
    <source>
        <strain evidence="6 7">RmlP026</strain>
    </source>
</reference>
<dbReference type="PROSITE" id="PS50011">
    <property type="entry name" value="PROTEIN_KINASE_DOM"/>
    <property type="match status" value="1"/>
</dbReference>